<dbReference type="EMBL" id="JBJUIK010000010">
    <property type="protein sequence ID" value="KAL3515204.1"/>
    <property type="molecule type" value="Genomic_DNA"/>
</dbReference>
<name>A0ABD2Z6V3_9GENT</name>
<protein>
    <recommendedName>
        <fullName evidence="1">Bifunctional inhibitor/plant lipid transfer protein/seed storage helical domain-containing protein</fullName>
    </recommendedName>
</protein>
<gene>
    <name evidence="2" type="ORF">ACH5RR_022106</name>
</gene>
<dbReference type="InterPro" id="IPR016140">
    <property type="entry name" value="Bifunc_inhib/LTP/seed_store"/>
</dbReference>
<reference evidence="2 3" key="1">
    <citation type="submission" date="2024-11" db="EMBL/GenBank/DDBJ databases">
        <title>A near-complete genome assembly of Cinchona calisaya.</title>
        <authorList>
            <person name="Lian D.C."/>
            <person name="Zhao X.W."/>
            <person name="Wei L."/>
        </authorList>
    </citation>
    <scope>NUCLEOTIDE SEQUENCE [LARGE SCALE GENOMIC DNA]</scope>
    <source>
        <tissue evidence="2">Nenye</tissue>
    </source>
</reference>
<dbReference type="SUPFAM" id="SSF47699">
    <property type="entry name" value="Bifunctional inhibitor/lipid-transfer protein/seed storage 2S albumin"/>
    <property type="match status" value="1"/>
</dbReference>
<keyword evidence="3" id="KW-1185">Reference proteome</keyword>
<dbReference type="InterPro" id="IPR036312">
    <property type="entry name" value="Bifun_inhib/LTP/seed_sf"/>
</dbReference>
<dbReference type="CDD" id="cd04660">
    <property type="entry name" value="nsLTP_like"/>
    <property type="match status" value="1"/>
</dbReference>
<comment type="caution">
    <text evidence="2">The sequence shown here is derived from an EMBL/GenBank/DDBJ whole genome shotgun (WGS) entry which is preliminary data.</text>
</comment>
<dbReference type="Pfam" id="PF00234">
    <property type="entry name" value="Tryp_alpha_amyl"/>
    <property type="match status" value="1"/>
</dbReference>
<evidence type="ECO:0000259" key="1">
    <source>
        <dbReference type="SMART" id="SM00499"/>
    </source>
</evidence>
<evidence type="ECO:0000313" key="3">
    <source>
        <dbReference type="Proteomes" id="UP001630127"/>
    </source>
</evidence>
<dbReference type="InterPro" id="IPR044741">
    <property type="entry name" value="NsLTP-like"/>
</dbReference>
<dbReference type="SMART" id="SM00499">
    <property type="entry name" value="AAI"/>
    <property type="match status" value="1"/>
</dbReference>
<dbReference type="Proteomes" id="UP001630127">
    <property type="component" value="Unassembled WGS sequence"/>
</dbReference>
<evidence type="ECO:0000313" key="2">
    <source>
        <dbReference type="EMBL" id="KAL3515204.1"/>
    </source>
</evidence>
<organism evidence="2 3">
    <name type="scientific">Cinchona calisaya</name>
    <dbReference type="NCBI Taxonomy" id="153742"/>
    <lineage>
        <taxon>Eukaryota</taxon>
        <taxon>Viridiplantae</taxon>
        <taxon>Streptophyta</taxon>
        <taxon>Embryophyta</taxon>
        <taxon>Tracheophyta</taxon>
        <taxon>Spermatophyta</taxon>
        <taxon>Magnoliopsida</taxon>
        <taxon>eudicotyledons</taxon>
        <taxon>Gunneridae</taxon>
        <taxon>Pentapetalae</taxon>
        <taxon>asterids</taxon>
        <taxon>lamiids</taxon>
        <taxon>Gentianales</taxon>
        <taxon>Rubiaceae</taxon>
        <taxon>Cinchonoideae</taxon>
        <taxon>Cinchoneae</taxon>
        <taxon>Cinchona</taxon>
    </lineage>
</organism>
<accession>A0ABD2Z6V3</accession>
<proteinExistence type="predicted"/>
<feature type="domain" description="Bifunctional inhibitor/plant lipid transfer protein/seed storage helical" evidence="1">
    <location>
        <begin position="74"/>
        <end position="146"/>
    </location>
</feature>
<dbReference type="AlphaFoldDB" id="A0ABD2Z6V3"/>
<sequence>MQKPLENQQEGLFGRKTLTRDEIKAKRLRVVEPLNFQKIVQGPPDDTSRGQYVAPPHCHCTHQGQCFRTSFSDCGISNDDLMSCKFAGVTTAVNPPVFQGSRCCTALKAADLTCLCSFINYMPSFIDPDRAMQLPAKCGIADSFHC</sequence>
<dbReference type="Gene3D" id="1.10.110.10">
    <property type="entry name" value="Plant lipid-transfer and hydrophobic proteins"/>
    <property type="match status" value="1"/>
</dbReference>